<evidence type="ECO:0000259" key="6">
    <source>
        <dbReference type="Pfam" id="PF00700"/>
    </source>
</evidence>
<keyword evidence="10" id="KW-1185">Reference proteome</keyword>
<dbReference type="InterPro" id="IPR001029">
    <property type="entry name" value="Flagellin_N"/>
</dbReference>
<comment type="similarity">
    <text evidence="1 4">Belongs to the bacterial flagellin family.</text>
</comment>
<proteinExistence type="inferred from homology"/>
<evidence type="ECO:0000256" key="1">
    <source>
        <dbReference type="ARBA" id="ARBA00005709"/>
    </source>
</evidence>
<dbReference type="Gene3D" id="1.20.1330.10">
    <property type="entry name" value="f41 fragment of flagellin, N-terminal domain"/>
    <property type="match status" value="1"/>
</dbReference>
<dbReference type="EMBL" id="JAAMPA010000001">
    <property type="protein sequence ID" value="NIH67368.1"/>
    <property type="molecule type" value="Genomic_DNA"/>
</dbReference>
<evidence type="ECO:0000256" key="3">
    <source>
        <dbReference type="ARBA" id="ARBA00023143"/>
    </source>
</evidence>
<name>A0A846LPT0_9ACTN</name>
<keyword evidence="4" id="KW-0964">Secreted</keyword>
<organism evidence="8 9">
    <name type="scientific">Modestobacter marinus</name>
    <dbReference type="NCBI Taxonomy" id="477641"/>
    <lineage>
        <taxon>Bacteria</taxon>
        <taxon>Bacillati</taxon>
        <taxon>Actinomycetota</taxon>
        <taxon>Actinomycetes</taxon>
        <taxon>Geodermatophilales</taxon>
        <taxon>Geodermatophilaceae</taxon>
        <taxon>Modestobacter</taxon>
    </lineage>
</organism>
<dbReference type="RefSeq" id="WP_166754799.1">
    <property type="nucleotide sequence ID" value="NZ_BAABJU010000001.1"/>
</dbReference>
<evidence type="ECO:0000313" key="8">
    <source>
        <dbReference type="EMBL" id="NIH67368.1"/>
    </source>
</evidence>
<dbReference type="Gene3D" id="6.10.10.10">
    <property type="entry name" value="Flagellar export chaperone, C-terminal domain"/>
    <property type="match status" value="1"/>
</dbReference>
<comment type="function">
    <text evidence="4">Flagellin is the subunit protein which polymerizes to form the filaments of bacterial flagella.</text>
</comment>
<dbReference type="PANTHER" id="PTHR42792:SF2">
    <property type="entry name" value="FLAGELLIN"/>
    <property type="match status" value="1"/>
</dbReference>
<keyword evidence="8" id="KW-0969">Cilium</keyword>
<feature type="domain" description="Flagellin N-terminal" evidence="5">
    <location>
        <begin position="7"/>
        <end position="143"/>
    </location>
</feature>
<feature type="domain" description="Flagellin C-terminal" evidence="6">
    <location>
        <begin position="432"/>
        <end position="516"/>
    </location>
</feature>
<dbReference type="Gene3D" id="2.30.220.10">
    <property type="entry name" value="f41 fragment of flagellin, C-terminal domain"/>
    <property type="match status" value="1"/>
</dbReference>
<dbReference type="InterPro" id="IPR042187">
    <property type="entry name" value="Flagellin_C_sub2"/>
</dbReference>
<dbReference type="AlphaFoldDB" id="A0A846LPT0"/>
<evidence type="ECO:0000256" key="2">
    <source>
        <dbReference type="ARBA" id="ARBA00020110"/>
    </source>
</evidence>
<reference evidence="8 9" key="3">
    <citation type="submission" date="2020-02" db="EMBL/GenBank/DDBJ databases">
        <title>Sequencing the genomes of 1000 actinobacteria strains.</title>
        <authorList>
            <person name="Klenk H.-P."/>
        </authorList>
    </citation>
    <scope>NUCLEOTIDE SEQUENCE [LARGE SCALE GENOMIC DNA]</scope>
    <source>
        <strain evidence="8 9">DSM 45201</strain>
    </source>
</reference>
<keyword evidence="8" id="KW-0966">Cell projection</keyword>
<dbReference type="Pfam" id="PF00669">
    <property type="entry name" value="Flagellin_N"/>
    <property type="match status" value="1"/>
</dbReference>
<evidence type="ECO:0000313" key="7">
    <source>
        <dbReference type="EMBL" id="GGL54291.1"/>
    </source>
</evidence>
<dbReference type="GO" id="GO:0005198">
    <property type="term" value="F:structural molecule activity"/>
    <property type="evidence" value="ECO:0007669"/>
    <property type="project" value="UniProtKB-UniRule"/>
</dbReference>
<evidence type="ECO:0000259" key="5">
    <source>
        <dbReference type="Pfam" id="PF00669"/>
    </source>
</evidence>
<dbReference type="Gene3D" id="2.170.280.10">
    <property type="entry name" value="f41 fragment of flagellin, middle domain"/>
    <property type="match status" value="1"/>
</dbReference>
<keyword evidence="8" id="KW-0282">Flagellum</keyword>
<protein>
    <recommendedName>
        <fullName evidence="2 4">Flagellin</fullName>
    </recommendedName>
</protein>
<dbReference type="InterPro" id="IPR046358">
    <property type="entry name" value="Flagellin_C"/>
</dbReference>
<evidence type="ECO:0000313" key="9">
    <source>
        <dbReference type="Proteomes" id="UP000552836"/>
    </source>
</evidence>
<dbReference type="GO" id="GO:0009288">
    <property type="term" value="C:bacterial-type flagellum"/>
    <property type="evidence" value="ECO:0007669"/>
    <property type="project" value="UniProtKB-SubCell"/>
</dbReference>
<dbReference type="SUPFAM" id="SSF64518">
    <property type="entry name" value="Phase 1 flagellin"/>
    <property type="match status" value="1"/>
</dbReference>
<dbReference type="Pfam" id="PF00700">
    <property type="entry name" value="Flagellin_C"/>
    <property type="match status" value="1"/>
</dbReference>
<reference evidence="7" key="1">
    <citation type="journal article" date="2014" name="Int. J. Syst. Evol. Microbiol.">
        <title>Complete genome of a new Firmicutes species belonging to the dominant human colonic microbiota ('Ruminococcus bicirculans') reveals two chromosomes and a selective capacity to utilize plant glucans.</title>
        <authorList>
            <consortium name="NISC Comparative Sequencing Program"/>
            <person name="Wegmann U."/>
            <person name="Louis P."/>
            <person name="Goesmann A."/>
            <person name="Henrissat B."/>
            <person name="Duncan S.H."/>
            <person name="Flint H.J."/>
        </authorList>
    </citation>
    <scope>NUCLEOTIDE SEQUENCE</scope>
    <source>
        <strain evidence="7">CGMCC 4.5581</strain>
    </source>
</reference>
<evidence type="ECO:0000256" key="4">
    <source>
        <dbReference type="RuleBase" id="RU362073"/>
    </source>
</evidence>
<accession>A0A846LPT0</accession>
<dbReference type="PRINTS" id="PR00207">
    <property type="entry name" value="FLAGELLIN"/>
</dbReference>
<dbReference type="GO" id="GO:0005576">
    <property type="term" value="C:extracellular region"/>
    <property type="evidence" value="ECO:0007669"/>
    <property type="project" value="UniProtKB-SubCell"/>
</dbReference>
<reference evidence="7" key="4">
    <citation type="submission" date="2024-05" db="EMBL/GenBank/DDBJ databases">
        <authorList>
            <person name="Sun Q."/>
            <person name="Zhou Y."/>
        </authorList>
    </citation>
    <scope>NUCLEOTIDE SEQUENCE</scope>
    <source>
        <strain evidence="7">CGMCC 4.5581</strain>
    </source>
</reference>
<dbReference type="InterPro" id="IPR001492">
    <property type="entry name" value="Flagellin"/>
</dbReference>
<gene>
    <name evidence="8" type="ORF">FB380_001814</name>
    <name evidence="7" type="ORF">GCM10011589_07950</name>
</gene>
<sequence length="518" mass="52047">MGLTVTTGSAARSAARVLATNDQALRTSLERLSLGLRINRAADDAAGLAVSEGLRSRIGGTVQALRNARDGISVLQTAEGALQESAAILQRMRDLAVRAANDGAVDAAGRSAVQAELGRLRDELDRIAGTTTSHGNALLDGTWDRLFQVGAGVGETIGLRLGTGTDAVALGLADVDVTRGEPAVRATRAMGPDGTDSPTAAALVFEGVTLVAGGVASLTGTISLDGLSLDLGAVVHPDPEGDGVPNAEAVTQLNAAARAAGFGWPHDPFLDDGDDLLFRGPLPAADATTADLAAATPAYAPATGAPPVTVSTVPALPPDSPAAGSLVLLGAAAGGQLGRLTGTVSVGGRGLDLGRVRLVDTTGDQVVSTAEALAQLGAAAQAAGLTSGDSFTVVGEDVVFRGPVPADDATAEEVAAASPVYRPATGAPAAIRAVDRAIGLVSAQRAELGAVQNRLEHTIGRLGVALENATAAESRIRDTDMAQEMTRFARGQVLIQAGTAMLAQANQSAQRVLSLLQP</sequence>
<dbReference type="EMBL" id="BMMI01000001">
    <property type="protein sequence ID" value="GGL54291.1"/>
    <property type="molecule type" value="Genomic_DNA"/>
</dbReference>
<keyword evidence="3 4" id="KW-0975">Bacterial flagellum</keyword>
<evidence type="ECO:0000313" key="10">
    <source>
        <dbReference type="Proteomes" id="UP000648663"/>
    </source>
</evidence>
<comment type="subcellular location">
    <subcellularLocation>
        <location evidence="4">Secreted</location>
    </subcellularLocation>
    <subcellularLocation>
        <location evidence="4">Bacterial flagellum</location>
    </subcellularLocation>
</comment>
<dbReference type="PANTHER" id="PTHR42792">
    <property type="entry name" value="FLAGELLIN"/>
    <property type="match status" value="1"/>
</dbReference>
<reference evidence="10" key="2">
    <citation type="journal article" date="2019" name="Int. J. Syst. Evol. Microbiol.">
        <title>The Global Catalogue of Microorganisms (GCM) 10K type strain sequencing project: providing services to taxonomists for standard genome sequencing and annotation.</title>
        <authorList>
            <consortium name="The Broad Institute Genomics Platform"/>
            <consortium name="The Broad Institute Genome Sequencing Center for Infectious Disease"/>
            <person name="Wu L."/>
            <person name="Ma J."/>
        </authorList>
    </citation>
    <scope>NUCLEOTIDE SEQUENCE [LARGE SCALE GENOMIC DNA]</scope>
    <source>
        <strain evidence="10">CGMCC 4.5581</strain>
    </source>
</reference>
<comment type="caution">
    <text evidence="8">The sequence shown here is derived from an EMBL/GenBank/DDBJ whole genome shotgun (WGS) entry which is preliminary data.</text>
</comment>
<dbReference type="Proteomes" id="UP000552836">
    <property type="component" value="Unassembled WGS sequence"/>
</dbReference>
<dbReference type="Proteomes" id="UP000648663">
    <property type="component" value="Unassembled WGS sequence"/>
</dbReference>